<dbReference type="EMBL" id="RJKX01000013">
    <property type="protein sequence ID" value="ROQ00457.1"/>
    <property type="molecule type" value="Genomic_DNA"/>
</dbReference>
<evidence type="ECO:0000313" key="2">
    <source>
        <dbReference type="EMBL" id="ROQ00457.1"/>
    </source>
</evidence>
<keyword evidence="3" id="KW-1185">Reference proteome</keyword>
<dbReference type="Pfam" id="PF13020">
    <property type="entry name" value="NOV_C"/>
    <property type="match status" value="1"/>
</dbReference>
<evidence type="ECO:0000313" key="3">
    <source>
        <dbReference type="Proteomes" id="UP000278222"/>
    </source>
</evidence>
<evidence type="ECO:0000259" key="1">
    <source>
        <dbReference type="Pfam" id="PF13020"/>
    </source>
</evidence>
<dbReference type="Proteomes" id="UP000278222">
    <property type="component" value="Unassembled WGS sequence"/>
</dbReference>
<organism evidence="2 3">
    <name type="scientific">Stella humosa</name>
    <dbReference type="NCBI Taxonomy" id="94"/>
    <lineage>
        <taxon>Bacteria</taxon>
        <taxon>Pseudomonadati</taxon>
        <taxon>Pseudomonadota</taxon>
        <taxon>Alphaproteobacteria</taxon>
        <taxon>Rhodospirillales</taxon>
        <taxon>Stellaceae</taxon>
        <taxon>Stella</taxon>
    </lineage>
</organism>
<dbReference type="AlphaFoldDB" id="A0A3N1MCM2"/>
<comment type="caution">
    <text evidence="2">The sequence shown here is derived from an EMBL/GenBank/DDBJ whole genome shotgun (WGS) entry which is preliminary data.</text>
</comment>
<name>A0A3N1MCM2_9PROT</name>
<sequence>MLATTQTTDLGGSGDWTPAEMNAAIDSYLQMLRKELAGESYSKTEYRLALAGTIARPEGAIERKHQNISAILSERGLPWIRGYLPSAHYQQSLTVLLLEALAGLSPIGAVDEVPQPKLLSFDELIVPPPQLPPRSPTRGNTRTAAPGTLAQREAMNRTLGRAGEKYILEVEQQRLRAAGRPDLAARVRWVSELDGDGAGYDISSFSNEGQPLRIEVKTTLQNINTPFYLTAHELRTAAELEGTYRLFRLFNFGKAPRMYQLSGPLESALNLSPILYRADPTCIPGPEHQPGPPDADAFGL</sequence>
<feature type="domain" description="Protein NO VEIN C-terminal" evidence="1">
    <location>
        <begin position="163"/>
        <end position="260"/>
    </location>
</feature>
<proteinExistence type="predicted"/>
<accession>A0A3N1MCM2</accession>
<dbReference type="InterPro" id="IPR024975">
    <property type="entry name" value="NOV_C"/>
</dbReference>
<gene>
    <name evidence="2" type="ORF">EDC65_2256</name>
</gene>
<reference evidence="2 3" key="1">
    <citation type="submission" date="2018-11" db="EMBL/GenBank/DDBJ databases">
        <title>Genomic Encyclopedia of Type Strains, Phase IV (KMG-IV): sequencing the most valuable type-strain genomes for metagenomic binning, comparative biology and taxonomic classification.</title>
        <authorList>
            <person name="Goeker M."/>
        </authorList>
    </citation>
    <scope>NUCLEOTIDE SEQUENCE [LARGE SCALE GENOMIC DNA]</scope>
    <source>
        <strain evidence="2 3">DSM 5900</strain>
    </source>
</reference>
<protein>
    <submittedName>
        <fullName evidence="2">Uncharacterized protein DUF3883</fullName>
    </submittedName>
</protein>